<evidence type="ECO:0000313" key="2">
    <source>
        <dbReference type="Proteomes" id="UP001055114"/>
    </source>
</evidence>
<dbReference type="InterPro" id="IPR027417">
    <property type="entry name" value="P-loop_NTPase"/>
</dbReference>
<gene>
    <name evidence="1" type="ORF">CE91St3_00740</name>
</gene>
<sequence length="514" mass="59612">MYMATQISQKEALKRWKQLCETIQNFSTVNTAETKAEQMERISRARKDYAYFVEYYFPHYCTDSETGKVIPSAKHHIEAAKNILKRRTLKAVFKWARGQAKSTHMDVMIPMWLMAQKRREINVMVLVGKSEDAACTLLGDIQAELQYNKRYTHDFGTKYNAGNWQDGEFVTSDGVAFFARGRGQSPRGLRYRNRRPDYIVIDDLDDDELCENDSRVRKLTEWVKEALFGAFGAEGGRFIMVGNLISKCSVLANIAASKGVEVNQVNVLDKNGKSAWPEYWTPERIQEKREFMGYRAFEKEYMNNPIKEGSVFRKDWIRWKKILSLDKYDEIVAYCDPSFKGSTKNDYKAIKVWGKIGTELHHIRAFVRQCSVAEMVRWFYDLHESLPEGVICKYMIEANFLQDTLLDDFEAEGEIRGYQLPIQADRRKKPDKFQRIEAVSPLWERGFVFYNEDLQNDPDILCGIEQTLSIEKGSSTHDDGPDADEGAINVLQKHSRVQKFKPSIGTRRSPKNMW</sequence>
<dbReference type="Proteomes" id="UP001055114">
    <property type="component" value="Unassembled WGS sequence"/>
</dbReference>
<comment type="caution">
    <text evidence="1">The sequence shown here is derived from an EMBL/GenBank/DDBJ whole genome shotgun (WGS) entry which is preliminary data.</text>
</comment>
<evidence type="ECO:0008006" key="3">
    <source>
        <dbReference type="Google" id="ProtNLM"/>
    </source>
</evidence>
<dbReference type="AlphaFoldDB" id="A0AA37K2U2"/>
<protein>
    <recommendedName>
        <fullName evidence="3">Phage terminase large subunit</fullName>
    </recommendedName>
</protein>
<proteinExistence type="predicted"/>
<organism evidence="1 2">
    <name type="scientific">Parabacteroides merdae</name>
    <dbReference type="NCBI Taxonomy" id="46503"/>
    <lineage>
        <taxon>Bacteria</taxon>
        <taxon>Pseudomonadati</taxon>
        <taxon>Bacteroidota</taxon>
        <taxon>Bacteroidia</taxon>
        <taxon>Bacteroidales</taxon>
        <taxon>Tannerellaceae</taxon>
        <taxon>Parabacteroides</taxon>
    </lineage>
</organism>
<dbReference type="Gene3D" id="3.40.50.300">
    <property type="entry name" value="P-loop containing nucleotide triphosphate hydrolases"/>
    <property type="match status" value="1"/>
</dbReference>
<dbReference type="EMBL" id="BQNZ01000001">
    <property type="protein sequence ID" value="GKH70211.1"/>
    <property type="molecule type" value="Genomic_DNA"/>
</dbReference>
<name>A0AA37K2U2_9BACT</name>
<accession>A0AA37K2U2</accession>
<reference evidence="1" key="1">
    <citation type="submission" date="2022-01" db="EMBL/GenBank/DDBJ databases">
        <title>Novel bile acid biosynthetic pathways are enriched in the microbiome of centenarians.</title>
        <authorList>
            <person name="Sato Y."/>
            <person name="Atarashi K."/>
            <person name="Plichta R.D."/>
            <person name="Arai Y."/>
            <person name="Sasajima S."/>
            <person name="Kearney M.S."/>
            <person name="Suda W."/>
            <person name="Takeshita K."/>
            <person name="Sasaki T."/>
            <person name="Okamoto S."/>
            <person name="Skelly N.A."/>
            <person name="Okamura Y."/>
            <person name="Vlamakis H."/>
            <person name="Li Y."/>
            <person name="Tanoue T."/>
            <person name="Takei H."/>
            <person name="Nittono H."/>
            <person name="Narushima S."/>
            <person name="Irie J."/>
            <person name="Itoh H."/>
            <person name="Moriya K."/>
            <person name="Sugiura Y."/>
            <person name="Suematsu M."/>
            <person name="Moritoki N."/>
            <person name="Shibata S."/>
            <person name="Littman R.D."/>
            <person name="Fischbach A.M."/>
            <person name="Uwamino Y."/>
            <person name="Inoue T."/>
            <person name="Honda A."/>
            <person name="Hattori M."/>
            <person name="Murai T."/>
            <person name="Xavier J.R."/>
            <person name="Hirose N."/>
            <person name="Honda K."/>
        </authorList>
    </citation>
    <scope>NUCLEOTIDE SEQUENCE</scope>
    <source>
        <strain evidence="1">CE91-St3</strain>
    </source>
</reference>
<evidence type="ECO:0000313" key="1">
    <source>
        <dbReference type="EMBL" id="GKH70211.1"/>
    </source>
</evidence>